<name>A0AAD8R6Y6_LOLMU</name>
<sequence>MGGGAEDERQILVHRRHELTSLPIPDELTLDIFLRLPNPADLVRASAACVSFRRLIADRSFLRRFRNLHAPPLLGFLEQDTKVFHPVASPHPSAPEARAAALAADFSFSFLPGPARDWLVKDIRDGRVLLDRPPEHDIDNRYKVVFPELVVCDPLHRRYILLPLIPAHLATTVEHPIRSAAHNHRCCETFLAPPLDCEDEASAAEETAFSVIWMAQCRTKLVAFVFSSSTGQWCAISSQSWSDLFAGLPSSIRWPLFFGRYCAYGCFYWVNSSMEKLLVLDTRRMEFSISEPPHEIKGGVEKGVEELLEQGCAAMSRPHSPRSE</sequence>
<dbReference type="SUPFAM" id="SSF81383">
    <property type="entry name" value="F-box domain"/>
    <property type="match status" value="1"/>
</dbReference>
<dbReference type="InterPro" id="IPR036047">
    <property type="entry name" value="F-box-like_dom_sf"/>
</dbReference>
<organism evidence="2 3">
    <name type="scientific">Lolium multiflorum</name>
    <name type="common">Italian ryegrass</name>
    <name type="synonym">Lolium perenne subsp. multiflorum</name>
    <dbReference type="NCBI Taxonomy" id="4521"/>
    <lineage>
        <taxon>Eukaryota</taxon>
        <taxon>Viridiplantae</taxon>
        <taxon>Streptophyta</taxon>
        <taxon>Embryophyta</taxon>
        <taxon>Tracheophyta</taxon>
        <taxon>Spermatophyta</taxon>
        <taxon>Magnoliopsida</taxon>
        <taxon>Liliopsida</taxon>
        <taxon>Poales</taxon>
        <taxon>Poaceae</taxon>
        <taxon>BOP clade</taxon>
        <taxon>Pooideae</taxon>
        <taxon>Poodae</taxon>
        <taxon>Poeae</taxon>
        <taxon>Poeae Chloroplast Group 2 (Poeae type)</taxon>
        <taxon>Loliodinae</taxon>
        <taxon>Loliinae</taxon>
        <taxon>Lolium</taxon>
    </lineage>
</organism>
<dbReference type="InterPro" id="IPR001810">
    <property type="entry name" value="F-box_dom"/>
</dbReference>
<reference evidence="2" key="1">
    <citation type="submission" date="2023-07" db="EMBL/GenBank/DDBJ databases">
        <title>A chromosome-level genome assembly of Lolium multiflorum.</title>
        <authorList>
            <person name="Chen Y."/>
            <person name="Copetti D."/>
            <person name="Kolliker R."/>
            <person name="Studer B."/>
        </authorList>
    </citation>
    <scope>NUCLEOTIDE SEQUENCE</scope>
    <source>
        <strain evidence="2">02402/16</strain>
        <tissue evidence="2">Leaf</tissue>
    </source>
</reference>
<dbReference type="Pfam" id="PF12937">
    <property type="entry name" value="F-box-like"/>
    <property type="match status" value="1"/>
</dbReference>
<protein>
    <recommendedName>
        <fullName evidence="1">F-box domain-containing protein</fullName>
    </recommendedName>
</protein>
<dbReference type="AlphaFoldDB" id="A0AAD8R6Y6"/>
<evidence type="ECO:0000313" key="3">
    <source>
        <dbReference type="Proteomes" id="UP001231189"/>
    </source>
</evidence>
<evidence type="ECO:0000313" key="2">
    <source>
        <dbReference type="EMBL" id="KAK1615502.1"/>
    </source>
</evidence>
<dbReference type="CDD" id="cd09917">
    <property type="entry name" value="F-box_SF"/>
    <property type="match status" value="1"/>
</dbReference>
<accession>A0AAD8R6Y6</accession>
<dbReference type="EMBL" id="JAUUTY010000006">
    <property type="protein sequence ID" value="KAK1615502.1"/>
    <property type="molecule type" value="Genomic_DNA"/>
</dbReference>
<dbReference type="Proteomes" id="UP001231189">
    <property type="component" value="Unassembled WGS sequence"/>
</dbReference>
<proteinExistence type="predicted"/>
<comment type="caution">
    <text evidence="2">The sequence shown here is derived from an EMBL/GenBank/DDBJ whole genome shotgun (WGS) entry which is preliminary data.</text>
</comment>
<feature type="domain" description="F-box" evidence="1">
    <location>
        <begin position="24"/>
        <end position="65"/>
    </location>
</feature>
<dbReference type="SMART" id="SM00256">
    <property type="entry name" value="FBOX"/>
    <property type="match status" value="1"/>
</dbReference>
<evidence type="ECO:0000259" key="1">
    <source>
        <dbReference type="SMART" id="SM00256"/>
    </source>
</evidence>
<dbReference type="PANTHER" id="PTHR31264:SF23">
    <property type="entry name" value="F-BOX DOMAIN-CONTAINING PROTEIN"/>
    <property type="match status" value="1"/>
</dbReference>
<gene>
    <name evidence="2" type="ORF">QYE76_021019</name>
</gene>
<dbReference type="Gene3D" id="1.20.1280.50">
    <property type="match status" value="1"/>
</dbReference>
<dbReference type="PANTHER" id="PTHR31264">
    <property type="entry name" value="OS07G0554500 PROTEIN-RELATED"/>
    <property type="match status" value="1"/>
</dbReference>
<keyword evidence="3" id="KW-1185">Reference proteome</keyword>